<evidence type="ECO:0000313" key="1">
    <source>
        <dbReference type="EMBL" id="KAK1415916.1"/>
    </source>
</evidence>
<name>A0AAD8K7I3_TARER</name>
<organism evidence="1 2">
    <name type="scientific">Tagetes erecta</name>
    <name type="common">African marigold</name>
    <dbReference type="NCBI Taxonomy" id="13708"/>
    <lineage>
        <taxon>Eukaryota</taxon>
        <taxon>Viridiplantae</taxon>
        <taxon>Streptophyta</taxon>
        <taxon>Embryophyta</taxon>
        <taxon>Tracheophyta</taxon>
        <taxon>Spermatophyta</taxon>
        <taxon>Magnoliopsida</taxon>
        <taxon>eudicotyledons</taxon>
        <taxon>Gunneridae</taxon>
        <taxon>Pentapetalae</taxon>
        <taxon>asterids</taxon>
        <taxon>campanulids</taxon>
        <taxon>Asterales</taxon>
        <taxon>Asteraceae</taxon>
        <taxon>Asteroideae</taxon>
        <taxon>Heliantheae alliance</taxon>
        <taxon>Tageteae</taxon>
        <taxon>Tagetes</taxon>
    </lineage>
</organism>
<evidence type="ECO:0008006" key="3">
    <source>
        <dbReference type="Google" id="ProtNLM"/>
    </source>
</evidence>
<gene>
    <name evidence="1" type="ORF">QVD17_31704</name>
</gene>
<keyword evidence="2" id="KW-1185">Reference proteome</keyword>
<evidence type="ECO:0000313" key="2">
    <source>
        <dbReference type="Proteomes" id="UP001229421"/>
    </source>
</evidence>
<dbReference type="PANTHER" id="PTHR33781">
    <property type="entry name" value="PROTEIN PHYTOCHROME KINASE SUBSTRATE 1-RELATED"/>
    <property type="match status" value="1"/>
</dbReference>
<proteinExistence type="predicted"/>
<reference evidence="1" key="1">
    <citation type="journal article" date="2023" name="bioRxiv">
        <title>Improved chromosome-level genome assembly for marigold (Tagetes erecta).</title>
        <authorList>
            <person name="Jiang F."/>
            <person name="Yuan L."/>
            <person name="Wang S."/>
            <person name="Wang H."/>
            <person name="Xu D."/>
            <person name="Wang A."/>
            <person name="Fan W."/>
        </authorList>
    </citation>
    <scope>NUCLEOTIDE SEQUENCE</scope>
    <source>
        <strain evidence="1">WSJ</strain>
        <tissue evidence="1">Leaf</tissue>
    </source>
</reference>
<dbReference type="EMBL" id="JAUHHV010000008">
    <property type="protein sequence ID" value="KAK1415916.1"/>
    <property type="molecule type" value="Genomic_DNA"/>
</dbReference>
<dbReference type="PANTHER" id="PTHR33781:SF21">
    <property type="entry name" value="PROTEIN PHYTOCHROME KINASE SUBSTRATE 1-LIKE"/>
    <property type="match status" value="1"/>
</dbReference>
<protein>
    <recommendedName>
        <fullName evidence="3">Protein PHYTOCHROME KINASE SUBSTRATE 1-like</fullName>
    </recommendedName>
</protein>
<dbReference type="Proteomes" id="UP001229421">
    <property type="component" value="Unassembled WGS sequence"/>
</dbReference>
<dbReference type="InterPro" id="IPR039615">
    <property type="entry name" value="PKS"/>
</dbReference>
<dbReference type="GO" id="GO:0009638">
    <property type="term" value="P:phototropism"/>
    <property type="evidence" value="ECO:0007669"/>
    <property type="project" value="InterPro"/>
</dbReference>
<sequence>MIASDDSSTKERFKAKHDDEIGVFGAEKYFKGVTDEDILRTSYNGVHYHQNPTQVHEKPCLLTKSKTVSSVRSESSWNSRRGLLVSNGSNQSKKISFKSLLASLAGCSCNDKGSVKIAEVKQPVKWGDFGTKKTKLLSSRSWADEDVNIRRPVLNPKMVDANPKPETIDDTGSEASSDLFEIESFSTNKNNLFLARQAIENNMYAPSEASVNWSVVTANDSDFSAPQDLLASRNAKGLGALSRCTSLKVVRVSGGEHGTIMGSNKATVIVSAGQQEWCHRLDSVTPIAKIQADNKLRGAGSDLRGCQTGVCVERSVPRIHSTHPEFNK</sequence>
<dbReference type="AlphaFoldDB" id="A0AAD8K7I3"/>
<comment type="caution">
    <text evidence="1">The sequence shown here is derived from an EMBL/GenBank/DDBJ whole genome shotgun (WGS) entry which is preliminary data.</text>
</comment>
<accession>A0AAD8K7I3</accession>